<dbReference type="AlphaFoldDB" id="A0A366DWU4"/>
<keyword evidence="3" id="KW-1185">Reference proteome</keyword>
<proteinExistence type="predicted"/>
<accession>A0A366DWU4</accession>
<feature type="transmembrane region" description="Helical" evidence="1">
    <location>
        <begin position="336"/>
        <end position="357"/>
    </location>
</feature>
<dbReference type="EMBL" id="QNRI01000010">
    <property type="protein sequence ID" value="RBO94553.1"/>
    <property type="molecule type" value="Genomic_DNA"/>
</dbReference>
<feature type="transmembrane region" description="Helical" evidence="1">
    <location>
        <begin position="20"/>
        <end position="39"/>
    </location>
</feature>
<gene>
    <name evidence="2" type="ORF">DES48_11039</name>
</gene>
<keyword evidence="1" id="KW-0812">Transmembrane</keyword>
<protein>
    <submittedName>
        <fullName evidence="2">ABC-2 type transport system permease protein</fullName>
    </submittedName>
</protein>
<keyword evidence="1" id="KW-0472">Membrane</keyword>
<comment type="caution">
    <text evidence="2">The sequence shown here is derived from an EMBL/GenBank/DDBJ whole genome shotgun (WGS) entry which is preliminary data.</text>
</comment>
<feature type="transmembrane region" description="Helical" evidence="1">
    <location>
        <begin position="277"/>
        <end position="296"/>
    </location>
</feature>
<feature type="transmembrane region" description="Helical" evidence="1">
    <location>
        <begin position="110"/>
        <end position="134"/>
    </location>
</feature>
<feature type="transmembrane region" description="Helical" evidence="1">
    <location>
        <begin position="179"/>
        <end position="199"/>
    </location>
</feature>
<dbReference type="PANTHER" id="PTHR39177:SF1">
    <property type="entry name" value="ABC TRANSPORTER PERMEASE YTRC-RELATED"/>
    <property type="match status" value="1"/>
</dbReference>
<organism evidence="2 3">
    <name type="scientific">Paraliobacillus ryukyuensis</name>
    <dbReference type="NCBI Taxonomy" id="200904"/>
    <lineage>
        <taxon>Bacteria</taxon>
        <taxon>Bacillati</taxon>
        <taxon>Bacillota</taxon>
        <taxon>Bacilli</taxon>
        <taxon>Bacillales</taxon>
        <taxon>Bacillaceae</taxon>
        <taxon>Paraliobacillus</taxon>
    </lineage>
</organism>
<dbReference type="OrthoDB" id="1706490at2"/>
<reference evidence="2 3" key="1">
    <citation type="submission" date="2018-06" db="EMBL/GenBank/DDBJ databases">
        <title>Genomic Encyclopedia of Type Strains, Phase IV (KMG-IV): sequencing the most valuable type-strain genomes for metagenomic binning, comparative biology and taxonomic classification.</title>
        <authorList>
            <person name="Goeker M."/>
        </authorList>
    </citation>
    <scope>NUCLEOTIDE SEQUENCE [LARGE SCALE GENOMIC DNA]</scope>
    <source>
        <strain evidence="2 3">DSM 15140</strain>
    </source>
</reference>
<feature type="transmembrane region" description="Helical" evidence="1">
    <location>
        <begin position="236"/>
        <end position="257"/>
    </location>
</feature>
<dbReference type="STRING" id="200904.GCA_900168775_01382"/>
<feature type="transmembrane region" description="Helical" evidence="1">
    <location>
        <begin position="302"/>
        <end position="324"/>
    </location>
</feature>
<keyword evidence="1" id="KW-1133">Transmembrane helix</keyword>
<feature type="transmembrane region" description="Helical" evidence="1">
    <location>
        <begin position="59"/>
        <end position="81"/>
    </location>
</feature>
<dbReference type="InterPro" id="IPR053046">
    <property type="entry name" value="ABC-5_transporter"/>
</dbReference>
<evidence type="ECO:0000313" key="2">
    <source>
        <dbReference type="EMBL" id="RBO94553.1"/>
    </source>
</evidence>
<dbReference type="RefSeq" id="WP_113869751.1">
    <property type="nucleotide sequence ID" value="NZ_BAABQN010000009.1"/>
</dbReference>
<evidence type="ECO:0000313" key="3">
    <source>
        <dbReference type="Proteomes" id="UP000252254"/>
    </source>
</evidence>
<sequence>MPSKTSWFKKELSKNDFRQVGWIGLMYTVVLIFALPLNVAMQLGQDNLSSQIQEEGYHLFEFMPVIQLIMLFTAPVLLAVFSFRFMQVKQSADFMHSLPINRILIYLHKIGYGTLLLILTDLVISLILFIMASTVDVSAFYTISDIFPWFGLTLLFQLFVFSVGTFVGMITGLSVIQGLFTYIFLLLPSGISILIFYNLDLVLNGYPEPYFIEEKVMQFSPITDSVNMLYELNISFIKMFIYGFLTIVIFLISYWLYKNRSVEAASQAVAFSPLRPVFIYSFTFCMTLLGGLYFGYAQKGTGWLVFGYIIASIIGYLVAQMILAKTWRVFTNWKSYLYFIIGFTILAMLIVFDVTGYQERVPETSKVEKVYIMDNHNHYAFNQIIDEMDKGMESKEIISDVRELHQYLIEHGQETKIDENSSEFTIKYQLENGREVIRQYYIANNANLDSLLKPIYETEEYKKTNELFTLTNLKQMEISNYRYGRYDTTIYDQGKIEQAMNALKKDFLAQSYEDMQNNAKLLADVELTTTEDKYIYFPIKATTTSFIAWLKQENLYDEVIVDAEDIEAVYVREFNAENDDIYNNNLYKNLDSDEVVKITDKNKITELMNSGNGERYGKDLVYGMAFKVKNNPQLQIDIIDTDHIPQFITDAFK</sequence>
<name>A0A366DWU4_9BACI</name>
<feature type="transmembrane region" description="Helical" evidence="1">
    <location>
        <begin position="146"/>
        <end position="167"/>
    </location>
</feature>
<dbReference type="Proteomes" id="UP000252254">
    <property type="component" value="Unassembled WGS sequence"/>
</dbReference>
<dbReference type="PANTHER" id="PTHR39177">
    <property type="entry name" value="ABC TRANSPORTER PERMEASE YTRC-RELATED"/>
    <property type="match status" value="1"/>
</dbReference>
<evidence type="ECO:0000256" key="1">
    <source>
        <dbReference type="SAM" id="Phobius"/>
    </source>
</evidence>